<dbReference type="InterPro" id="IPR025532">
    <property type="entry name" value="G6P_1-epimerase"/>
</dbReference>
<dbReference type="Pfam" id="PF01263">
    <property type="entry name" value="Aldose_epim"/>
    <property type="match status" value="1"/>
</dbReference>
<dbReference type="InterPro" id="IPR014718">
    <property type="entry name" value="GH-type_carb-bd"/>
</dbReference>
<dbReference type="OrthoDB" id="9790727at2"/>
<feature type="active site" evidence="5">
    <location>
        <position position="257"/>
    </location>
</feature>
<comment type="caution">
    <text evidence="6">The sequence shown here is derived from an EMBL/GenBank/DDBJ whole genome shotgun (WGS) entry which is preliminary data.</text>
</comment>
<evidence type="ECO:0000256" key="3">
    <source>
        <dbReference type="ARBA" id="ARBA00023235"/>
    </source>
</evidence>
<sequence length="282" mass="30673">MTAHIETAELHGQPVLKLQTPDGAVALISLFGAQVLSWVPAGGEDRLYLSPDAVFDGATPIRGGVPLCFPQFAGRGPLPKHGFARTRLWEVSNTRAGKDFALATLRLADDEASRALWPHAFSAEMSVSISGDRLDLELEVDNTGTTPFSFTAALHTYLKVREVEHLRIEGLRGLDYCDSADGDAIKKETGVGVSIDAEVDRIYHNAPPTLLVREDSRAMGIHSQNFPDVVVWNPWEDKCAALADMPADGFRRMLCVEAAAVREPVELAPGASWWGRQSLVAM</sequence>
<organism evidence="6 7">
    <name type="scientific">Zoogloea ramigera</name>
    <dbReference type="NCBI Taxonomy" id="350"/>
    <lineage>
        <taxon>Bacteria</taxon>
        <taxon>Pseudomonadati</taxon>
        <taxon>Pseudomonadota</taxon>
        <taxon>Betaproteobacteria</taxon>
        <taxon>Rhodocyclales</taxon>
        <taxon>Zoogloeaceae</taxon>
        <taxon>Zoogloea</taxon>
    </lineage>
</organism>
<dbReference type="GO" id="GO:0005975">
    <property type="term" value="P:carbohydrate metabolic process"/>
    <property type="evidence" value="ECO:0007669"/>
    <property type="project" value="InterPro"/>
</dbReference>
<dbReference type="RefSeq" id="WP_141352044.1">
    <property type="nucleotide sequence ID" value="NZ_BJNV01000034.1"/>
</dbReference>
<dbReference type="GO" id="GO:0005737">
    <property type="term" value="C:cytoplasm"/>
    <property type="evidence" value="ECO:0007669"/>
    <property type="project" value="TreeGrafter"/>
</dbReference>
<evidence type="ECO:0000313" key="7">
    <source>
        <dbReference type="Proteomes" id="UP000318422"/>
    </source>
</evidence>
<evidence type="ECO:0000313" key="6">
    <source>
        <dbReference type="EMBL" id="GEC96077.1"/>
    </source>
</evidence>
<dbReference type="EC" id="5.1.3.15" evidence="4"/>
<reference evidence="6 7" key="1">
    <citation type="submission" date="2019-06" db="EMBL/GenBank/DDBJ databases">
        <title>Whole genome shotgun sequence of Zoogloea ramigera NBRC 15342.</title>
        <authorList>
            <person name="Hosoyama A."/>
            <person name="Uohara A."/>
            <person name="Ohji S."/>
            <person name="Ichikawa N."/>
        </authorList>
    </citation>
    <scope>NUCLEOTIDE SEQUENCE [LARGE SCALE GENOMIC DNA]</scope>
    <source>
        <strain evidence="6 7">NBRC 15342</strain>
    </source>
</reference>
<keyword evidence="7" id="KW-1185">Reference proteome</keyword>
<evidence type="ECO:0000256" key="5">
    <source>
        <dbReference type="PIRSR" id="PIRSR016020-1"/>
    </source>
</evidence>
<dbReference type="EMBL" id="BJNV01000034">
    <property type="protein sequence ID" value="GEC96077.1"/>
    <property type="molecule type" value="Genomic_DNA"/>
</dbReference>
<dbReference type="Proteomes" id="UP000318422">
    <property type="component" value="Unassembled WGS sequence"/>
</dbReference>
<evidence type="ECO:0000256" key="1">
    <source>
        <dbReference type="ARBA" id="ARBA00001096"/>
    </source>
</evidence>
<proteinExistence type="inferred from homology"/>
<dbReference type="PANTHER" id="PTHR11122:SF13">
    <property type="entry name" value="GLUCOSE-6-PHOSPHATE 1-EPIMERASE"/>
    <property type="match status" value="1"/>
</dbReference>
<feature type="active site" evidence="5">
    <location>
        <position position="155"/>
    </location>
</feature>
<dbReference type="SUPFAM" id="SSF74650">
    <property type="entry name" value="Galactose mutarotase-like"/>
    <property type="match status" value="1"/>
</dbReference>
<comment type="similarity">
    <text evidence="2 4">Belongs to the glucose-6-phosphate 1-epimerase family.</text>
</comment>
<dbReference type="Gene3D" id="2.70.98.10">
    <property type="match status" value="1"/>
</dbReference>
<comment type="catalytic activity">
    <reaction evidence="1">
        <text>alpha-D-glucose 6-phosphate = beta-D-glucose 6-phosphate</text>
        <dbReference type="Rhea" id="RHEA:16249"/>
        <dbReference type="ChEBI" id="CHEBI:58225"/>
        <dbReference type="ChEBI" id="CHEBI:58247"/>
        <dbReference type="EC" id="5.1.3.15"/>
    </reaction>
</comment>
<keyword evidence="3 4" id="KW-0413">Isomerase</keyword>
<name>A0A4Y4CYG8_ZOORA</name>
<dbReference type="InterPro" id="IPR008183">
    <property type="entry name" value="Aldose_1/G6P_1-epimerase"/>
</dbReference>
<gene>
    <name evidence="6" type="ORF">ZRA01_21500</name>
</gene>
<evidence type="ECO:0000256" key="4">
    <source>
        <dbReference type="PIRNR" id="PIRNR016020"/>
    </source>
</evidence>
<dbReference type="GO" id="GO:0047938">
    <property type="term" value="F:glucose-6-phosphate 1-epimerase activity"/>
    <property type="evidence" value="ECO:0007669"/>
    <property type="project" value="UniProtKB-UniRule"/>
</dbReference>
<protein>
    <recommendedName>
        <fullName evidence="4">Putative glucose-6-phosphate 1-epimerase</fullName>
        <ecNumber evidence="4">5.1.3.15</ecNumber>
    </recommendedName>
</protein>
<dbReference type="GO" id="GO:0030246">
    <property type="term" value="F:carbohydrate binding"/>
    <property type="evidence" value="ECO:0007669"/>
    <property type="project" value="UniProtKB-UniRule"/>
</dbReference>
<accession>A0A4Y4CYG8</accession>
<dbReference type="CDD" id="cd09020">
    <property type="entry name" value="D-hex-6-P-epi_like"/>
    <property type="match status" value="1"/>
</dbReference>
<dbReference type="PIRSF" id="PIRSF016020">
    <property type="entry name" value="PHexose_mutarotase"/>
    <property type="match status" value="1"/>
</dbReference>
<dbReference type="InterPro" id="IPR011013">
    <property type="entry name" value="Gal_mutarotase_sf_dom"/>
</dbReference>
<dbReference type="AlphaFoldDB" id="A0A4Y4CYG8"/>
<dbReference type="PANTHER" id="PTHR11122">
    <property type="entry name" value="APOSPORY-ASSOCIATED PROTEIN C-RELATED"/>
    <property type="match status" value="1"/>
</dbReference>
<evidence type="ECO:0000256" key="2">
    <source>
        <dbReference type="ARBA" id="ARBA00005866"/>
    </source>
</evidence>